<dbReference type="VEuPathDB" id="CryptoDB:Vbra_21874"/>
<evidence type="ECO:0000256" key="1">
    <source>
        <dbReference type="SAM" id="Phobius"/>
    </source>
</evidence>
<keyword evidence="1" id="KW-0472">Membrane</keyword>
<organism evidence="2 3">
    <name type="scientific">Vitrella brassicaformis (strain CCMP3155)</name>
    <dbReference type="NCBI Taxonomy" id="1169540"/>
    <lineage>
        <taxon>Eukaryota</taxon>
        <taxon>Sar</taxon>
        <taxon>Alveolata</taxon>
        <taxon>Colpodellida</taxon>
        <taxon>Vitrellaceae</taxon>
        <taxon>Vitrella</taxon>
    </lineage>
</organism>
<proteinExistence type="predicted"/>
<name>A0A0G4G0S7_VITBC</name>
<keyword evidence="1" id="KW-1133">Transmembrane helix</keyword>
<reference evidence="2 3" key="1">
    <citation type="submission" date="2014-11" db="EMBL/GenBank/DDBJ databases">
        <authorList>
            <person name="Zhu J."/>
            <person name="Qi W."/>
            <person name="Song R."/>
        </authorList>
    </citation>
    <scope>NUCLEOTIDE SEQUENCE [LARGE SCALE GENOMIC DNA]</scope>
</reference>
<protein>
    <submittedName>
        <fullName evidence="2">Uncharacterized protein</fullName>
    </submittedName>
</protein>
<dbReference type="InParanoid" id="A0A0G4G0S7"/>
<feature type="transmembrane region" description="Helical" evidence="1">
    <location>
        <begin position="6"/>
        <end position="25"/>
    </location>
</feature>
<sequence>MKVRPVHIGIVVYLILATYAVWQRLSGKRGRVYRKFHKHALAPNNQSGLRGQSSAASTALKIFGAPAPKGGPQCFDSKDCSIAHGWDEVDERYTQEF</sequence>
<dbReference type="AlphaFoldDB" id="A0A0G4G0S7"/>
<evidence type="ECO:0000313" key="3">
    <source>
        <dbReference type="Proteomes" id="UP000041254"/>
    </source>
</evidence>
<keyword evidence="3" id="KW-1185">Reference proteome</keyword>
<gene>
    <name evidence="2" type="ORF">Vbra_21874</name>
</gene>
<keyword evidence="1" id="KW-0812">Transmembrane</keyword>
<accession>A0A0G4G0S7</accession>
<dbReference type="Proteomes" id="UP000041254">
    <property type="component" value="Unassembled WGS sequence"/>
</dbReference>
<dbReference type="EMBL" id="CDMY01000538">
    <property type="protein sequence ID" value="CEM21232.1"/>
    <property type="molecule type" value="Genomic_DNA"/>
</dbReference>
<evidence type="ECO:0000313" key="2">
    <source>
        <dbReference type="EMBL" id="CEM21232.1"/>
    </source>
</evidence>